<protein>
    <recommendedName>
        <fullName evidence="3">histidine kinase</fullName>
        <ecNumber evidence="3">2.7.13.3</ecNumber>
    </recommendedName>
</protein>
<dbReference type="InterPro" id="IPR003660">
    <property type="entry name" value="HAMP_dom"/>
</dbReference>
<evidence type="ECO:0000256" key="2">
    <source>
        <dbReference type="ARBA" id="ARBA00004370"/>
    </source>
</evidence>
<sequence>MFSNEGRERGAEARTNTRSMTTFSNLRRSVAVRLSVWFAVLFAVGFSAIFGLLYWLLGRQLEQREHEALRLRLQQYSAVYATLGLNGLKQRVEEDSRAPYVRSLFIRLMSPRGVVWMSVPPDWIEQDEKRVTVPDAWGGMTEKTELTVRVPLDEQEDLAVLNVVLPDGLLLQVARSTDNRTALLQPLRRIFVWVAPAVVLVGFAGGVFAARRATKPLRAVVETAKRIVQTGAMDARVPEPRRDDDMAELVRQFNTVLDKNAGLLTAMREALDNVAHDLRTPLTSMRGGAELALAAGDVAAKDDALADCVERSDEVLRLLRALMEISEAEAGMLKLKKEPCDLGQLARSAGGLYDEIAGAKEISLSIEVADTPVLADATRLRQAVANLIDNAIKYTPDGGRVAVTTERREREAVLIVKDSGPGVPEAEQARIWERLYRGDQSRSQSGLGLGLSLVRAIVEAHGGRVSVRNAPEGGAVFEVGLPLG</sequence>
<dbReference type="InterPro" id="IPR050428">
    <property type="entry name" value="TCS_sensor_his_kinase"/>
</dbReference>
<dbReference type="InterPro" id="IPR005467">
    <property type="entry name" value="His_kinase_dom"/>
</dbReference>
<reference evidence="14 15" key="1">
    <citation type="submission" date="2017-09" db="EMBL/GenBank/DDBJ databases">
        <title>Complete genome sequence of Verrucomicrobial strain HZ-65, isolated from freshwater.</title>
        <authorList>
            <person name="Choi A."/>
        </authorList>
    </citation>
    <scope>NUCLEOTIDE SEQUENCE [LARGE SCALE GENOMIC DNA]</scope>
    <source>
        <strain evidence="14 15">HZ-65</strain>
    </source>
</reference>
<dbReference type="Pfam" id="PF00672">
    <property type="entry name" value="HAMP"/>
    <property type="match status" value="1"/>
</dbReference>
<name>A0A290Q6P9_9BACT</name>
<dbReference type="SUPFAM" id="SSF55874">
    <property type="entry name" value="ATPase domain of HSP90 chaperone/DNA topoisomerase II/histidine kinase"/>
    <property type="match status" value="1"/>
</dbReference>
<dbReference type="SUPFAM" id="SSF158472">
    <property type="entry name" value="HAMP domain-like"/>
    <property type="match status" value="1"/>
</dbReference>
<dbReference type="GO" id="GO:0000155">
    <property type="term" value="F:phosphorelay sensor kinase activity"/>
    <property type="evidence" value="ECO:0007669"/>
    <property type="project" value="InterPro"/>
</dbReference>
<dbReference type="Pfam" id="PF00512">
    <property type="entry name" value="HisKA"/>
    <property type="match status" value="1"/>
</dbReference>
<evidence type="ECO:0000313" key="15">
    <source>
        <dbReference type="Proteomes" id="UP000217265"/>
    </source>
</evidence>
<dbReference type="PANTHER" id="PTHR45436">
    <property type="entry name" value="SENSOR HISTIDINE KINASE YKOH"/>
    <property type="match status" value="1"/>
</dbReference>
<dbReference type="PANTHER" id="PTHR45436:SF8">
    <property type="entry name" value="HISTIDINE KINASE"/>
    <property type="match status" value="1"/>
</dbReference>
<evidence type="ECO:0000259" key="13">
    <source>
        <dbReference type="PROSITE" id="PS50885"/>
    </source>
</evidence>
<dbReference type="SMART" id="SM00304">
    <property type="entry name" value="HAMP"/>
    <property type="match status" value="1"/>
</dbReference>
<dbReference type="PRINTS" id="PR00344">
    <property type="entry name" value="BCTRLSENSOR"/>
</dbReference>
<dbReference type="CDD" id="cd06225">
    <property type="entry name" value="HAMP"/>
    <property type="match status" value="1"/>
</dbReference>
<evidence type="ECO:0000256" key="3">
    <source>
        <dbReference type="ARBA" id="ARBA00012438"/>
    </source>
</evidence>
<evidence type="ECO:0000256" key="8">
    <source>
        <dbReference type="ARBA" id="ARBA00022989"/>
    </source>
</evidence>
<dbReference type="GO" id="GO:0005886">
    <property type="term" value="C:plasma membrane"/>
    <property type="evidence" value="ECO:0007669"/>
    <property type="project" value="TreeGrafter"/>
</dbReference>
<evidence type="ECO:0000256" key="1">
    <source>
        <dbReference type="ARBA" id="ARBA00000085"/>
    </source>
</evidence>
<keyword evidence="9" id="KW-0902">Two-component regulatory system</keyword>
<dbReference type="CDD" id="cd00075">
    <property type="entry name" value="HATPase"/>
    <property type="match status" value="1"/>
</dbReference>
<organism evidence="14 15">
    <name type="scientific">Nibricoccus aquaticus</name>
    <dbReference type="NCBI Taxonomy" id="2576891"/>
    <lineage>
        <taxon>Bacteria</taxon>
        <taxon>Pseudomonadati</taxon>
        <taxon>Verrucomicrobiota</taxon>
        <taxon>Opitutia</taxon>
        <taxon>Opitutales</taxon>
        <taxon>Opitutaceae</taxon>
        <taxon>Nibricoccus</taxon>
    </lineage>
</organism>
<comment type="catalytic activity">
    <reaction evidence="1">
        <text>ATP + protein L-histidine = ADP + protein N-phospho-L-histidine.</text>
        <dbReference type="EC" id="2.7.13.3"/>
    </reaction>
</comment>
<dbReference type="KEGG" id="vbh:CMV30_10480"/>
<dbReference type="InterPro" id="IPR003594">
    <property type="entry name" value="HATPase_dom"/>
</dbReference>
<dbReference type="InterPro" id="IPR004358">
    <property type="entry name" value="Sig_transdc_His_kin-like_C"/>
</dbReference>
<dbReference type="SMART" id="SM00387">
    <property type="entry name" value="HATPase_c"/>
    <property type="match status" value="1"/>
</dbReference>
<dbReference type="SMART" id="SM00388">
    <property type="entry name" value="HisKA"/>
    <property type="match status" value="1"/>
</dbReference>
<comment type="subcellular location">
    <subcellularLocation>
        <location evidence="2">Membrane</location>
    </subcellularLocation>
</comment>
<dbReference type="AlphaFoldDB" id="A0A290Q6P9"/>
<dbReference type="PROSITE" id="PS50885">
    <property type="entry name" value="HAMP"/>
    <property type="match status" value="1"/>
</dbReference>
<evidence type="ECO:0000256" key="5">
    <source>
        <dbReference type="ARBA" id="ARBA00022679"/>
    </source>
</evidence>
<keyword evidence="4" id="KW-0597">Phosphoprotein</keyword>
<evidence type="ECO:0000256" key="4">
    <source>
        <dbReference type="ARBA" id="ARBA00022553"/>
    </source>
</evidence>
<keyword evidence="7" id="KW-0418">Kinase</keyword>
<dbReference type="EMBL" id="CP023344">
    <property type="protein sequence ID" value="ATC64345.1"/>
    <property type="molecule type" value="Genomic_DNA"/>
</dbReference>
<keyword evidence="10 11" id="KW-0472">Membrane</keyword>
<dbReference type="Gene3D" id="1.10.287.130">
    <property type="match status" value="1"/>
</dbReference>
<feature type="transmembrane region" description="Helical" evidence="11">
    <location>
        <begin position="34"/>
        <end position="57"/>
    </location>
</feature>
<keyword evidence="8 11" id="KW-1133">Transmembrane helix</keyword>
<feature type="domain" description="HAMP" evidence="13">
    <location>
        <begin position="211"/>
        <end position="265"/>
    </location>
</feature>
<evidence type="ECO:0000256" key="10">
    <source>
        <dbReference type="ARBA" id="ARBA00023136"/>
    </source>
</evidence>
<evidence type="ECO:0000256" key="6">
    <source>
        <dbReference type="ARBA" id="ARBA00022692"/>
    </source>
</evidence>
<dbReference type="InterPro" id="IPR036890">
    <property type="entry name" value="HATPase_C_sf"/>
</dbReference>
<dbReference type="EC" id="2.7.13.3" evidence="3"/>
<dbReference type="Gene3D" id="6.10.340.10">
    <property type="match status" value="1"/>
</dbReference>
<dbReference type="CDD" id="cd00082">
    <property type="entry name" value="HisKA"/>
    <property type="match status" value="1"/>
</dbReference>
<evidence type="ECO:0000256" key="9">
    <source>
        <dbReference type="ARBA" id="ARBA00023012"/>
    </source>
</evidence>
<feature type="domain" description="Histidine kinase" evidence="12">
    <location>
        <begin position="273"/>
        <end position="484"/>
    </location>
</feature>
<evidence type="ECO:0000313" key="14">
    <source>
        <dbReference type="EMBL" id="ATC64345.1"/>
    </source>
</evidence>
<evidence type="ECO:0000256" key="11">
    <source>
        <dbReference type="SAM" id="Phobius"/>
    </source>
</evidence>
<dbReference type="InterPro" id="IPR036097">
    <property type="entry name" value="HisK_dim/P_sf"/>
</dbReference>
<dbReference type="Proteomes" id="UP000217265">
    <property type="component" value="Chromosome"/>
</dbReference>
<evidence type="ECO:0000256" key="7">
    <source>
        <dbReference type="ARBA" id="ARBA00022777"/>
    </source>
</evidence>
<feature type="transmembrane region" description="Helical" evidence="11">
    <location>
        <begin position="190"/>
        <end position="210"/>
    </location>
</feature>
<keyword evidence="5" id="KW-0808">Transferase</keyword>
<dbReference type="SUPFAM" id="SSF47384">
    <property type="entry name" value="Homodimeric domain of signal transducing histidine kinase"/>
    <property type="match status" value="1"/>
</dbReference>
<proteinExistence type="predicted"/>
<keyword evidence="15" id="KW-1185">Reference proteome</keyword>
<accession>A0A290Q6P9</accession>
<dbReference type="InterPro" id="IPR003661">
    <property type="entry name" value="HisK_dim/P_dom"/>
</dbReference>
<evidence type="ECO:0000259" key="12">
    <source>
        <dbReference type="PROSITE" id="PS50109"/>
    </source>
</evidence>
<dbReference type="FunFam" id="3.30.565.10:FF:000006">
    <property type="entry name" value="Sensor histidine kinase WalK"/>
    <property type="match status" value="1"/>
</dbReference>
<dbReference type="Pfam" id="PF02518">
    <property type="entry name" value="HATPase_c"/>
    <property type="match status" value="1"/>
</dbReference>
<dbReference type="PROSITE" id="PS50109">
    <property type="entry name" value="HIS_KIN"/>
    <property type="match status" value="1"/>
</dbReference>
<dbReference type="Gene3D" id="3.30.565.10">
    <property type="entry name" value="Histidine kinase-like ATPase, C-terminal domain"/>
    <property type="match status" value="1"/>
</dbReference>
<keyword evidence="6 11" id="KW-0812">Transmembrane</keyword>
<gene>
    <name evidence="14" type="ORF">CMV30_10480</name>
</gene>